<name>A0A836C6X6_9CHLO</name>
<keyword evidence="2" id="KW-1185">Reference proteome</keyword>
<dbReference type="Proteomes" id="UP000612055">
    <property type="component" value="Unassembled WGS sequence"/>
</dbReference>
<reference evidence="1" key="1">
    <citation type="journal article" date="2020" name="bioRxiv">
        <title>Comparative genomics of Chlamydomonas.</title>
        <authorList>
            <person name="Craig R.J."/>
            <person name="Hasan A.R."/>
            <person name="Ness R.W."/>
            <person name="Keightley P.D."/>
        </authorList>
    </citation>
    <scope>NUCLEOTIDE SEQUENCE</scope>
    <source>
        <strain evidence="1">CCAP 11/70</strain>
    </source>
</reference>
<comment type="caution">
    <text evidence="1">The sequence shown here is derived from an EMBL/GenBank/DDBJ whole genome shotgun (WGS) entry which is preliminary data.</text>
</comment>
<evidence type="ECO:0000313" key="2">
    <source>
        <dbReference type="Proteomes" id="UP000612055"/>
    </source>
</evidence>
<dbReference type="AlphaFoldDB" id="A0A836C6X6"/>
<evidence type="ECO:0000313" key="1">
    <source>
        <dbReference type="EMBL" id="KAG2501384.1"/>
    </source>
</evidence>
<accession>A0A836C6X6</accession>
<protein>
    <submittedName>
        <fullName evidence="1">Uncharacterized protein</fullName>
    </submittedName>
</protein>
<organism evidence="1 2">
    <name type="scientific">Edaphochlamys debaryana</name>
    <dbReference type="NCBI Taxonomy" id="47281"/>
    <lineage>
        <taxon>Eukaryota</taxon>
        <taxon>Viridiplantae</taxon>
        <taxon>Chlorophyta</taxon>
        <taxon>core chlorophytes</taxon>
        <taxon>Chlorophyceae</taxon>
        <taxon>CS clade</taxon>
        <taxon>Chlamydomonadales</taxon>
        <taxon>Chlamydomonadales incertae sedis</taxon>
        <taxon>Edaphochlamys</taxon>
    </lineage>
</organism>
<sequence>MFVIMAAMASSGCAGAREQVGMLTAVCACPLSKAACTAAARSGEAETRTRLVDDLKRPISWMDVLCAAASRLDPQLLSSILSARAAASSALRPPLYATAATAAGNAGLAPGAAVASGLTGPAAAAAEARAALGAAAALLELGGGRYARGQDSPGRSRLGSAEVFTAAARSGSVALAEVVLAASLQQPGGDRGFGLEVPPPAEAPSSASLAAAAIKVDLAAAVSGAASAGRLAMVQWLHSAFGAPLTVAALAAAAGA</sequence>
<proteinExistence type="predicted"/>
<gene>
    <name evidence="1" type="ORF">HYH03_001172</name>
</gene>
<dbReference type="EMBL" id="JAEHOE010000002">
    <property type="protein sequence ID" value="KAG2501384.1"/>
    <property type="molecule type" value="Genomic_DNA"/>
</dbReference>